<organism evidence="1 2">
    <name type="scientific">Hanstruepera neustonica</name>
    <dbReference type="NCBI Taxonomy" id="1445657"/>
    <lineage>
        <taxon>Bacteria</taxon>
        <taxon>Pseudomonadati</taxon>
        <taxon>Bacteroidota</taxon>
        <taxon>Flavobacteriia</taxon>
        <taxon>Flavobacteriales</taxon>
        <taxon>Flavobacteriaceae</taxon>
        <taxon>Hanstruepera</taxon>
    </lineage>
</organism>
<dbReference type="Proteomes" id="UP000236641">
    <property type="component" value="Unassembled WGS sequence"/>
</dbReference>
<proteinExistence type="predicted"/>
<reference evidence="1 2" key="1">
    <citation type="submission" date="2018-01" db="EMBL/GenBank/DDBJ databases">
        <title>The draft genome of Hanstruepera neustonica JCM19743.</title>
        <authorList>
            <person name="He R.-H."/>
            <person name="Du Z.-J."/>
        </authorList>
    </citation>
    <scope>NUCLEOTIDE SEQUENCE [LARGE SCALE GENOMIC DNA]</scope>
    <source>
        <strain evidence="1 2">JCM19743</strain>
    </source>
</reference>
<dbReference type="EMBL" id="POWF01000010">
    <property type="protein sequence ID" value="PNQ72247.1"/>
    <property type="molecule type" value="Genomic_DNA"/>
</dbReference>
<evidence type="ECO:0000313" key="2">
    <source>
        <dbReference type="Proteomes" id="UP000236641"/>
    </source>
</evidence>
<accession>A0A2K1DW54</accession>
<evidence type="ECO:0000313" key="1">
    <source>
        <dbReference type="EMBL" id="PNQ72247.1"/>
    </source>
</evidence>
<dbReference type="AlphaFoldDB" id="A0A2K1DW54"/>
<sequence>MKYLNYNITLISLIVLLLISCKNNNEDYVNHLNGYWEIESVILPDGQQKDYTFSDTVDYITVNDSLTGFRKKLKPTFNGNFETSNLVENFTVKFENDSLNLYYKTPYDHWKETVLNANDNNLQVINASKIIYNYRKYQPINLD</sequence>
<gene>
    <name evidence="1" type="ORF">C1T31_13055</name>
</gene>
<dbReference type="OrthoDB" id="1143855at2"/>
<dbReference type="RefSeq" id="WP_103052958.1">
    <property type="nucleotide sequence ID" value="NZ_POWF01000010.1"/>
</dbReference>
<name>A0A2K1DW54_9FLAO</name>
<protein>
    <recommendedName>
        <fullName evidence="3">Lipocalin-like domain-containing protein</fullName>
    </recommendedName>
</protein>
<dbReference type="PROSITE" id="PS51257">
    <property type="entry name" value="PROKAR_LIPOPROTEIN"/>
    <property type="match status" value="1"/>
</dbReference>
<evidence type="ECO:0008006" key="3">
    <source>
        <dbReference type="Google" id="ProtNLM"/>
    </source>
</evidence>
<comment type="caution">
    <text evidence="1">The sequence shown here is derived from an EMBL/GenBank/DDBJ whole genome shotgun (WGS) entry which is preliminary data.</text>
</comment>
<keyword evidence="2" id="KW-1185">Reference proteome</keyword>